<feature type="compositionally biased region" description="Polar residues" evidence="4">
    <location>
        <begin position="1"/>
        <end position="10"/>
    </location>
</feature>
<evidence type="ECO:0000313" key="6">
    <source>
        <dbReference type="Proteomes" id="UP001500752"/>
    </source>
</evidence>
<proteinExistence type="predicted"/>
<dbReference type="EMBL" id="BAABEO010000034">
    <property type="protein sequence ID" value="GAA3701342.1"/>
    <property type="molecule type" value="Genomic_DNA"/>
</dbReference>
<dbReference type="CDD" id="cd19165">
    <property type="entry name" value="HemeO"/>
    <property type="match status" value="1"/>
</dbReference>
<dbReference type="Pfam" id="PF01126">
    <property type="entry name" value="Heme_oxygenase"/>
    <property type="match status" value="1"/>
</dbReference>
<comment type="caution">
    <text evidence="5">The sequence shown here is derived from an EMBL/GenBank/DDBJ whole genome shotgun (WGS) entry which is preliminary data.</text>
</comment>
<dbReference type="InterPro" id="IPR002051">
    <property type="entry name" value="Haem_Oase"/>
</dbReference>
<reference evidence="6" key="1">
    <citation type="journal article" date="2019" name="Int. J. Syst. Evol. Microbiol.">
        <title>The Global Catalogue of Microorganisms (GCM) 10K type strain sequencing project: providing services to taxonomists for standard genome sequencing and annotation.</title>
        <authorList>
            <consortium name="The Broad Institute Genomics Platform"/>
            <consortium name="The Broad Institute Genome Sequencing Center for Infectious Disease"/>
            <person name="Wu L."/>
            <person name="Ma J."/>
        </authorList>
    </citation>
    <scope>NUCLEOTIDE SEQUENCE [LARGE SCALE GENOMIC DNA]</scope>
    <source>
        <strain evidence="6">JCM 30742</strain>
    </source>
</reference>
<protein>
    <submittedName>
        <fullName evidence="5">Biliverdin-producing heme oxygenase</fullName>
    </submittedName>
</protein>
<dbReference type="Proteomes" id="UP001500752">
    <property type="component" value="Unassembled WGS sequence"/>
</dbReference>
<keyword evidence="2" id="KW-0479">Metal-binding</keyword>
<keyword evidence="3" id="KW-0408">Iron</keyword>
<feature type="region of interest" description="Disordered" evidence="4">
    <location>
        <begin position="1"/>
        <end position="20"/>
    </location>
</feature>
<evidence type="ECO:0000256" key="1">
    <source>
        <dbReference type="ARBA" id="ARBA00022617"/>
    </source>
</evidence>
<name>A0ABP7D9A4_9MICC</name>
<dbReference type="Gene3D" id="1.20.910.10">
    <property type="entry name" value="Heme oxygenase-like"/>
    <property type="match status" value="1"/>
</dbReference>
<evidence type="ECO:0000256" key="4">
    <source>
        <dbReference type="SAM" id="MobiDB-lite"/>
    </source>
</evidence>
<dbReference type="PANTHER" id="PTHR10720:SF0">
    <property type="entry name" value="HEME OXYGENASE"/>
    <property type="match status" value="1"/>
</dbReference>
<dbReference type="PIRSF" id="PIRSF000343">
    <property type="entry name" value="Haem_Oase"/>
    <property type="match status" value="1"/>
</dbReference>
<accession>A0ABP7D9A4</accession>
<dbReference type="PRINTS" id="PR00088">
    <property type="entry name" value="HAEMOXYGNASE"/>
</dbReference>
<dbReference type="InterPro" id="IPR016053">
    <property type="entry name" value="Haem_Oase-like"/>
</dbReference>
<evidence type="ECO:0000256" key="2">
    <source>
        <dbReference type="ARBA" id="ARBA00022723"/>
    </source>
</evidence>
<keyword evidence="1" id="KW-0349">Heme</keyword>
<organism evidence="5 6">
    <name type="scientific">Arthrobacter ginkgonis</name>
    <dbReference type="NCBI Taxonomy" id="1630594"/>
    <lineage>
        <taxon>Bacteria</taxon>
        <taxon>Bacillati</taxon>
        <taxon>Actinomycetota</taxon>
        <taxon>Actinomycetes</taxon>
        <taxon>Micrococcales</taxon>
        <taxon>Micrococcaceae</taxon>
        <taxon>Arthrobacter</taxon>
    </lineage>
</organism>
<dbReference type="PANTHER" id="PTHR10720">
    <property type="entry name" value="HEME OXYGENASE"/>
    <property type="match status" value="1"/>
</dbReference>
<evidence type="ECO:0000313" key="5">
    <source>
        <dbReference type="EMBL" id="GAA3701342.1"/>
    </source>
</evidence>
<gene>
    <name evidence="5" type="ORF">GCM10023081_42240</name>
</gene>
<dbReference type="InterPro" id="IPR016084">
    <property type="entry name" value="Haem_Oase-like_multi-hlx"/>
</dbReference>
<evidence type="ECO:0000256" key="3">
    <source>
        <dbReference type="ARBA" id="ARBA00023004"/>
    </source>
</evidence>
<keyword evidence="6" id="KW-1185">Reference proteome</keyword>
<dbReference type="SUPFAM" id="SSF48613">
    <property type="entry name" value="Heme oxygenase-like"/>
    <property type="match status" value="1"/>
</dbReference>
<sequence>MTETPETTFSARLRHATQAEHSRAESAEFISTLMEGTRSARDYALLLSQYRFIYSALEEECRSLRERPGAGDLLAELLDPRLERLPSIEADLAGLVPAVGLDAAPGALPATREYAARIRAAAAEDPARLVAHHYLRYLGDLSGGLAIGRLVARHYGIVPEHLSMWTFHGIDKPKVYKDGYRAKLDAYAVDDARADALVDEAASGFALNRALFAELLGLSRKVAPAVA</sequence>
<dbReference type="RefSeq" id="WP_345154023.1">
    <property type="nucleotide sequence ID" value="NZ_BAABEO010000034.1"/>
</dbReference>